<evidence type="ECO:0000256" key="1">
    <source>
        <dbReference type="SAM" id="SignalP"/>
    </source>
</evidence>
<keyword evidence="1" id="KW-0732">Signal</keyword>
<evidence type="ECO:0000313" key="2">
    <source>
        <dbReference type="EMBL" id="KAB2586904.1"/>
    </source>
</evidence>
<organism evidence="2 3">
    <name type="scientific">Rhodococcus erythropolis</name>
    <name type="common">Arthrobacter picolinophilus</name>
    <dbReference type="NCBI Taxonomy" id="1833"/>
    <lineage>
        <taxon>Bacteria</taxon>
        <taxon>Bacillati</taxon>
        <taxon>Actinomycetota</taxon>
        <taxon>Actinomycetes</taxon>
        <taxon>Mycobacteriales</taxon>
        <taxon>Nocardiaceae</taxon>
        <taxon>Rhodococcus</taxon>
        <taxon>Rhodococcus erythropolis group</taxon>
    </lineage>
</organism>
<dbReference type="RefSeq" id="WP_003940400.1">
    <property type="nucleotide sequence ID" value="NZ_JASIRE010000006.1"/>
</dbReference>
<comment type="caution">
    <text evidence="2">The sequence shown here is derived from an EMBL/GenBank/DDBJ whole genome shotgun (WGS) entry which is preliminary data.</text>
</comment>
<feature type="chain" id="PRO_5041119825" evidence="1">
    <location>
        <begin position="28"/>
        <end position="168"/>
    </location>
</feature>
<dbReference type="EMBL" id="MRBO01000108">
    <property type="protein sequence ID" value="KAB2586904.1"/>
    <property type="molecule type" value="Genomic_DNA"/>
</dbReference>
<dbReference type="AlphaFoldDB" id="A0A0C2ZPW5"/>
<reference evidence="2 3" key="1">
    <citation type="journal article" date="2017" name="Poromechanics V (2013)">
        <title>Genomic Characterization of the Arsenic-Tolerant Actinobacterium, &lt;i&gt;Rhodococcus erythropolis&lt;/i&gt; S43.</title>
        <authorList>
            <person name="Retamal-Morales G."/>
            <person name="Mehnert M."/>
            <person name="Schwabe R."/>
            <person name="Tischler D."/>
            <person name="Schloemann M."/>
            <person name="Levican G.J."/>
        </authorList>
    </citation>
    <scope>NUCLEOTIDE SEQUENCE [LARGE SCALE GENOMIC DNA]</scope>
    <source>
        <strain evidence="2 3">S43</strain>
    </source>
</reference>
<accession>A0A0C2ZPW5</accession>
<evidence type="ECO:0000313" key="3">
    <source>
        <dbReference type="Proteomes" id="UP000325576"/>
    </source>
</evidence>
<dbReference type="Proteomes" id="UP000325576">
    <property type="component" value="Unassembled WGS sequence"/>
</dbReference>
<protein>
    <submittedName>
        <fullName evidence="2">Uncharacterized protein</fullName>
    </submittedName>
</protein>
<name>A0A0C2ZPW5_RHOER</name>
<feature type="signal peptide" evidence="1">
    <location>
        <begin position="1"/>
        <end position="27"/>
    </location>
</feature>
<gene>
    <name evidence="2" type="ORF">BS297_02900</name>
</gene>
<proteinExistence type="predicted"/>
<sequence>MHSITRAALIGAAALPLAMAAPSLASASTAADVTFAYSASGSTVSNTITNNSGGALQCSTSLANAPGGVLPPIEVTIGPGQTIYESGVIPTGTTVQTINDIPDGSYVVLASCGSVDEPTSMWVSDYPGLEPYLAMFPYTTYAVQQASWVVSLPSAGAPTSTPGMNFGS</sequence>